<evidence type="ECO:0000256" key="5">
    <source>
        <dbReference type="ARBA" id="ARBA00048584"/>
    </source>
</evidence>
<evidence type="ECO:0000256" key="2">
    <source>
        <dbReference type="ARBA" id="ARBA00006382"/>
    </source>
</evidence>
<gene>
    <name evidence="12" type="primary">gdhA</name>
    <name evidence="12" type="ORF">KIN_31660</name>
</gene>
<dbReference type="Gene3D" id="3.40.50.10860">
    <property type="entry name" value="Leucine Dehydrogenase, chain A, domain 1"/>
    <property type="match status" value="1"/>
</dbReference>
<evidence type="ECO:0000256" key="3">
    <source>
        <dbReference type="ARBA" id="ARBA00011643"/>
    </source>
</evidence>
<dbReference type="GO" id="GO:0005829">
    <property type="term" value="C:cytosol"/>
    <property type="evidence" value="ECO:0007669"/>
    <property type="project" value="TreeGrafter"/>
</dbReference>
<evidence type="ECO:0000256" key="10">
    <source>
        <dbReference type="RuleBase" id="RU004417"/>
    </source>
</evidence>
<feature type="binding site" evidence="8">
    <location>
        <position position="243"/>
    </location>
    <ligand>
        <name>NAD(+)</name>
        <dbReference type="ChEBI" id="CHEBI:57540"/>
    </ligand>
</feature>
<dbReference type="Gene3D" id="1.10.285.10">
    <property type="entry name" value="Glutamate Dehydrogenase, chain A, domain 3"/>
    <property type="match status" value="2"/>
</dbReference>
<evidence type="ECO:0000256" key="6">
    <source>
        <dbReference type="PIRNR" id="PIRNR000185"/>
    </source>
</evidence>
<feature type="binding site" evidence="8">
    <location>
        <position position="117"/>
    </location>
    <ligand>
        <name>substrate</name>
    </ligand>
</feature>
<evidence type="ECO:0000313" key="13">
    <source>
        <dbReference type="Proteomes" id="UP000436822"/>
    </source>
</evidence>
<evidence type="ECO:0000256" key="8">
    <source>
        <dbReference type="PIRSR" id="PIRSR000185-2"/>
    </source>
</evidence>
<dbReference type="GO" id="GO:0006537">
    <property type="term" value="P:glutamate biosynthetic process"/>
    <property type="evidence" value="ECO:0007669"/>
    <property type="project" value="TreeGrafter"/>
</dbReference>
<feature type="active site" description="Proton donor" evidence="7">
    <location>
        <position position="129"/>
    </location>
</feature>
<comment type="similarity">
    <text evidence="2 6 10">Belongs to the Glu/Leu/Phe/Val dehydrogenases family.</text>
</comment>
<dbReference type="InterPro" id="IPR006096">
    <property type="entry name" value="Glu/Leu/Phe/Val/Trp_DH_C"/>
</dbReference>
<dbReference type="SMART" id="SM00839">
    <property type="entry name" value="ELFV_dehydrog"/>
    <property type="match status" value="1"/>
</dbReference>
<proteinExistence type="inferred from homology"/>
<feature type="site" description="Important for catalysis" evidence="9">
    <location>
        <position position="169"/>
    </location>
</feature>
<dbReference type="Proteomes" id="UP000436822">
    <property type="component" value="Unassembled WGS sequence"/>
</dbReference>
<comment type="catalytic activity">
    <reaction evidence="5">
        <text>L-glutamate + NADP(+) + H2O = 2-oxoglutarate + NH4(+) + NADPH + H(+)</text>
        <dbReference type="Rhea" id="RHEA:11612"/>
        <dbReference type="ChEBI" id="CHEBI:15377"/>
        <dbReference type="ChEBI" id="CHEBI:15378"/>
        <dbReference type="ChEBI" id="CHEBI:16810"/>
        <dbReference type="ChEBI" id="CHEBI:28938"/>
        <dbReference type="ChEBI" id="CHEBI:29985"/>
        <dbReference type="ChEBI" id="CHEBI:57783"/>
        <dbReference type="ChEBI" id="CHEBI:58349"/>
        <dbReference type="EC" id="1.4.1.4"/>
    </reaction>
</comment>
<dbReference type="SUPFAM" id="SSF53223">
    <property type="entry name" value="Aminoacid dehydrogenase-like, N-terminal domain"/>
    <property type="match status" value="1"/>
</dbReference>
<comment type="subunit">
    <text evidence="3">Homohexamer.</text>
</comment>
<dbReference type="PIRSF" id="PIRSF000185">
    <property type="entry name" value="Glu_DH"/>
    <property type="match status" value="1"/>
</dbReference>
<dbReference type="PANTHER" id="PTHR43571:SF1">
    <property type="entry name" value="NADP-SPECIFIC GLUTAMATE DEHYDROGENASE 1-RELATED"/>
    <property type="match status" value="1"/>
</dbReference>
<dbReference type="PROSITE" id="PS00074">
    <property type="entry name" value="GLFV_DEHYDROGENASE"/>
    <property type="match status" value="1"/>
</dbReference>
<dbReference type="GO" id="GO:0000166">
    <property type="term" value="F:nucleotide binding"/>
    <property type="evidence" value="ECO:0007669"/>
    <property type="project" value="UniProtKB-KW"/>
</dbReference>
<dbReference type="InterPro" id="IPR050724">
    <property type="entry name" value="Glu_Leu_Phe_Val_DH"/>
</dbReference>
<keyword evidence="8" id="KW-0520">NAD</keyword>
<comment type="caution">
    <text evidence="12">The sequence shown here is derived from an EMBL/GenBank/DDBJ whole genome shotgun (WGS) entry which is preliminary data.</text>
</comment>
<dbReference type="InterPro" id="IPR006095">
    <property type="entry name" value="Glu/Leu/Phe/Val/Trp_DH"/>
</dbReference>
<comment type="function">
    <text evidence="1">Catalyzes the reversible oxidative deamination of glutamate to alpha-ketoglutarate and ammonia.</text>
</comment>
<accession>A0A6N6JLN0</accession>
<feature type="binding site" evidence="8">
    <location>
        <position position="212"/>
    </location>
    <ligand>
        <name>NAD(+)</name>
        <dbReference type="ChEBI" id="CHEBI:57540"/>
    </ligand>
</feature>
<keyword evidence="13" id="KW-1185">Reference proteome</keyword>
<feature type="binding site" evidence="8">
    <location>
        <position position="114"/>
    </location>
    <ligand>
        <name>substrate</name>
    </ligand>
</feature>
<dbReference type="InterPro" id="IPR046346">
    <property type="entry name" value="Aminoacid_DH-like_N_sf"/>
</dbReference>
<feature type="domain" description="Glutamate/phenylalanine/leucine/valine/L-tryptophan dehydrogenase C-terminal" evidence="11">
    <location>
        <begin position="205"/>
        <end position="446"/>
    </location>
</feature>
<evidence type="ECO:0000313" key="12">
    <source>
        <dbReference type="EMBL" id="GFE66092.1"/>
    </source>
</evidence>
<evidence type="ECO:0000259" key="11">
    <source>
        <dbReference type="SMART" id="SM00839"/>
    </source>
</evidence>
<evidence type="ECO:0000256" key="7">
    <source>
        <dbReference type="PIRSR" id="PIRSR000185-1"/>
    </source>
</evidence>
<dbReference type="Gene3D" id="3.40.50.720">
    <property type="entry name" value="NAD(P)-binding Rossmann-like Domain"/>
    <property type="match status" value="1"/>
</dbReference>
<protein>
    <recommendedName>
        <fullName evidence="6">Glutamate dehydrogenase</fullName>
    </recommendedName>
</protein>
<feature type="binding site" evidence="8">
    <location>
        <position position="168"/>
    </location>
    <ligand>
        <name>substrate</name>
    </ligand>
</feature>
<feature type="binding site" evidence="8">
    <location>
        <position position="93"/>
    </location>
    <ligand>
        <name>substrate</name>
    </ligand>
</feature>
<dbReference type="PRINTS" id="PR00082">
    <property type="entry name" value="GLFDHDRGNASE"/>
</dbReference>
<feature type="binding site" evidence="8">
    <location>
        <position position="381"/>
    </location>
    <ligand>
        <name>substrate</name>
    </ligand>
</feature>
<dbReference type="Pfam" id="PF02812">
    <property type="entry name" value="ELFV_dehydrog_N"/>
    <property type="match status" value="1"/>
</dbReference>
<dbReference type="FunFam" id="3.40.50.720:FF:000030">
    <property type="entry name" value="Glutamate dehydrogenase"/>
    <property type="match status" value="1"/>
</dbReference>
<dbReference type="EMBL" id="BLJE01000003">
    <property type="protein sequence ID" value="GFE66092.1"/>
    <property type="molecule type" value="Genomic_DNA"/>
</dbReference>
<dbReference type="FunFam" id="3.40.50.10860:FF:000002">
    <property type="entry name" value="Glutamate dehydrogenase"/>
    <property type="match status" value="1"/>
</dbReference>
<dbReference type="OrthoDB" id="9803297at2"/>
<keyword evidence="4 6" id="KW-0560">Oxidoreductase</keyword>
<dbReference type="NCBIfam" id="NF006929">
    <property type="entry name" value="PRK09414.1"/>
    <property type="match status" value="1"/>
</dbReference>
<evidence type="ECO:0000256" key="4">
    <source>
        <dbReference type="ARBA" id="ARBA00023002"/>
    </source>
</evidence>
<organism evidence="12 13">
    <name type="scientific">Litoreibacter roseus</name>
    <dbReference type="NCBI Taxonomy" id="2601869"/>
    <lineage>
        <taxon>Bacteria</taxon>
        <taxon>Pseudomonadati</taxon>
        <taxon>Pseudomonadota</taxon>
        <taxon>Alphaproteobacteria</taxon>
        <taxon>Rhodobacterales</taxon>
        <taxon>Roseobacteraceae</taxon>
        <taxon>Litoreibacter</taxon>
    </lineage>
</organism>
<dbReference type="AlphaFoldDB" id="A0A6N6JLN0"/>
<dbReference type="FunFam" id="1.10.285.10:FF:000001">
    <property type="entry name" value="Glutamate dehydrogenase"/>
    <property type="match status" value="1"/>
</dbReference>
<dbReference type="GO" id="GO:0004354">
    <property type="term" value="F:glutamate dehydrogenase (NADP+) activity"/>
    <property type="evidence" value="ECO:0007669"/>
    <property type="project" value="UniProtKB-EC"/>
</dbReference>
<dbReference type="InterPro" id="IPR033524">
    <property type="entry name" value="Glu/Leu/Phe/Val_DH_AS"/>
</dbReference>
<dbReference type="InterPro" id="IPR006097">
    <property type="entry name" value="Glu/Leu/Phe/Val/Trp_DH_dimer"/>
</dbReference>
<keyword evidence="8" id="KW-0547">Nucleotide-binding</keyword>
<reference evidence="12 13" key="1">
    <citation type="submission" date="2019-12" db="EMBL/GenBank/DDBJ databases">
        <title>Litoreibacter badius sp. nov., a novel bacteriochlorophyll a-containing bacterium in the genus Litoreibacter.</title>
        <authorList>
            <person name="Kanamuro M."/>
            <person name="Takabe Y."/>
            <person name="Mori K."/>
            <person name="Takaichi S."/>
            <person name="Hanada S."/>
        </authorList>
    </citation>
    <scope>NUCLEOTIDE SEQUENCE [LARGE SCALE GENOMIC DNA]</scope>
    <source>
        <strain evidence="12 13">K6</strain>
    </source>
</reference>
<dbReference type="RefSeq" id="WP_159808772.1">
    <property type="nucleotide sequence ID" value="NZ_BLJE01000003.1"/>
</dbReference>
<evidence type="ECO:0000256" key="9">
    <source>
        <dbReference type="PIRSR" id="PIRSR000185-3"/>
    </source>
</evidence>
<evidence type="ECO:0000256" key="1">
    <source>
        <dbReference type="ARBA" id="ARBA00003868"/>
    </source>
</evidence>
<dbReference type="InterPro" id="IPR036291">
    <property type="entry name" value="NAD(P)-bd_dom_sf"/>
</dbReference>
<sequence length="448" mass="48597">MSQSKIDLDDFMSDLKDRTPHEDAFHQAVSEVVPDLLPLINDNEDYRTAGLLHRLTEPDRVISFRVEWRDDDNIVQVNRGHRVQFNSAIGPYKGGLRFHPTVDLSMLKFLGFEQTFKNALTGLPMGGGKGGADFDPSGRSDAEIMRFCQSFMLELYRHIGPDVDVPAGDINVGAREIGWLFGAYKRIRNQFEGVLTGKGLSYGGSAMRTEATGYGVVQFLGHVLDHKDDSIEDKTIVISGAGNVATYAAELAVERGGKVVTLSDSGGYIHDEEGLTQEKIDWVRDHKAKSGTSLEAYADEFDATWHSDEAPWGVTCEIALPCATQNELDADGVKALIDNGCIALIEGANMPTTSEGKKVVADSDLLFAPGKAANAGGVAVSGLEISQNKMRRDLSRDELADELQTIMKDIHDKCADAGTDGDKVDYAKGANVAGFKKVADAMMAQGVF</sequence>
<dbReference type="SUPFAM" id="SSF51735">
    <property type="entry name" value="NAD(P)-binding Rossmann-fold domains"/>
    <property type="match status" value="1"/>
</dbReference>
<dbReference type="Pfam" id="PF00208">
    <property type="entry name" value="ELFV_dehydrog"/>
    <property type="match status" value="1"/>
</dbReference>
<name>A0A6N6JLN0_9RHOB</name>
<dbReference type="InterPro" id="IPR014362">
    <property type="entry name" value="Glu_DH"/>
</dbReference>
<dbReference type="PANTHER" id="PTHR43571">
    <property type="entry name" value="NADP-SPECIFIC GLUTAMATE DEHYDROGENASE 1-RELATED"/>
    <property type="match status" value="1"/>
</dbReference>